<dbReference type="STRING" id="118168.MC7420_4762"/>
<dbReference type="Proteomes" id="UP000003835">
    <property type="component" value="Unassembled WGS sequence"/>
</dbReference>
<protein>
    <submittedName>
        <fullName evidence="1">Uncharacterized protein</fullName>
    </submittedName>
</protein>
<dbReference type="AlphaFoldDB" id="B4VNC9"/>
<proteinExistence type="predicted"/>
<keyword evidence="2" id="KW-1185">Reference proteome</keyword>
<dbReference type="HOGENOM" id="CLU_3232187_0_0_3"/>
<dbReference type="EMBL" id="DS989846">
    <property type="protein sequence ID" value="EDX76506.1"/>
    <property type="molecule type" value="Genomic_DNA"/>
</dbReference>
<organism evidence="1 2">
    <name type="scientific">Coleofasciculus chthonoplastes PCC 7420</name>
    <dbReference type="NCBI Taxonomy" id="118168"/>
    <lineage>
        <taxon>Bacteria</taxon>
        <taxon>Bacillati</taxon>
        <taxon>Cyanobacteriota</taxon>
        <taxon>Cyanophyceae</taxon>
        <taxon>Coleofasciculales</taxon>
        <taxon>Coleofasciculaceae</taxon>
        <taxon>Coleofasciculus</taxon>
    </lineage>
</organism>
<accession>B4VNC9</accession>
<evidence type="ECO:0000313" key="1">
    <source>
        <dbReference type="EMBL" id="EDX76506.1"/>
    </source>
</evidence>
<gene>
    <name evidence="1" type="ORF">MC7420_4762</name>
</gene>
<name>B4VNC9_9CYAN</name>
<evidence type="ECO:0000313" key="2">
    <source>
        <dbReference type="Proteomes" id="UP000003835"/>
    </source>
</evidence>
<sequence length="43" mass="4756">MFSAIASGYPSKRTHPFFVKYGSAIALLPYLGMNHVLRTSLPD</sequence>
<reference evidence="1 2" key="1">
    <citation type="submission" date="2008-07" db="EMBL/GenBank/DDBJ databases">
        <authorList>
            <person name="Tandeau de Marsac N."/>
            <person name="Ferriera S."/>
            <person name="Johnson J."/>
            <person name="Kravitz S."/>
            <person name="Beeson K."/>
            <person name="Sutton G."/>
            <person name="Rogers Y.-H."/>
            <person name="Friedman R."/>
            <person name="Frazier M."/>
            <person name="Venter J.C."/>
        </authorList>
    </citation>
    <scope>NUCLEOTIDE SEQUENCE [LARGE SCALE GENOMIC DNA]</scope>
    <source>
        <strain evidence="1 2">PCC 7420</strain>
    </source>
</reference>